<evidence type="ECO:0000259" key="8">
    <source>
        <dbReference type="Pfam" id="PF01529"/>
    </source>
</evidence>
<keyword evidence="2 7" id="KW-0808">Transferase</keyword>
<comment type="catalytic activity">
    <reaction evidence="7">
        <text>L-cysteinyl-[protein] + hexadecanoyl-CoA = S-hexadecanoyl-L-cysteinyl-[protein] + CoA</text>
        <dbReference type="Rhea" id="RHEA:36683"/>
        <dbReference type="Rhea" id="RHEA-COMP:10131"/>
        <dbReference type="Rhea" id="RHEA-COMP:11032"/>
        <dbReference type="ChEBI" id="CHEBI:29950"/>
        <dbReference type="ChEBI" id="CHEBI:57287"/>
        <dbReference type="ChEBI" id="CHEBI:57379"/>
        <dbReference type="ChEBI" id="CHEBI:74151"/>
        <dbReference type="EC" id="2.3.1.225"/>
    </reaction>
</comment>
<keyword evidence="4 7" id="KW-1133">Transmembrane helix</keyword>
<dbReference type="EMBL" id="JAQMWT010000167">
    <property type="protein sequence ID" value="KAJ8608509.1"/>
    <property type="molecule type" value="Genomic_DNA"/>
</dbReference>
<evidence type="ECO:0000256" key="5">
    <source>
        <dbReference type="ARBA" id="ARBA00023136"/>
    </source>
</evidence>
<evidence type="ECO:0000256" key="6">
    <source>
        <dbReference type="ARBA" id="ARBA00023315"/>
    </source>
</evidence>
<protein>
    <recommendedName>
        <fullName evidence="7">Palmitoyltransferase</fullName>
        <ecNumber evidence="7">2.3.1.225</ecNumber>
    </recommendedName>
</protein>
<sequence length="295" mass="31778">MGSCGTHQGTECWCNTRPDCLSALNVVGAYVLTLYADVVVILFCLVWRVWYGVFAYVFLAASALAIWAHLKTMLTDPGSVPADAQPLGGEGTSDLGYCAKCNAYKPRSAYHCSKCRRCVVRMDHHCPYTNNCVGAKNQKHMILFLVYCVAQALFAIALCGYYCFESHGFQSYPWPQRVFAVLLAVDGMLTLAFTGNMTRRQITSVVTGVGTIDRLKLAKGKTIAGGNPLPLSAVFGNGTVMLWWVPIDPDFGDPPDAILGYRSPSYVSVKAAAAAAASSGEIAEANAHLPLLAKS</sequence>
<evidence type="ECO:0000313" key="9">
    <source>
        <dbReference type="EMBL" id="KAJ8608509.1"/>
    </source>
</evidence>
<keyword evidence="10" id="KW-1185">Reference proteome</keyword>
<dbReference type="EC" id="2.3.1.225" evidence="7"/>
<name>A0AAD7UJC7_9STRA</name>
<keyword evidence="5 7" id="KW-0472">Membrane</keyword>
<feature type="transmembrane region" description="Helical" evidence="7">
    <location>
        <begin position="142"/>
        <end position="164"/>
    </location>
</feature>
<dbReference type="Proteomes" id="UP001230188">
    <property type="component" value="Unassembled WGS sequence"/>
</dbReference>
<accession>A0AAD7UJC7</accession>
<dbReference type="GO" id="GO:0016020">
    <property type="term" value="C:membrane"/>
    <property type="evidence" value="ECO:0007669"/>
    <property type="project" value="UniProtKB-SubCell"/>
</dbReference>
<dbReference type="InterPro" id="IPR039859">
    <property type="entry name" value="PFA4/ZDH16/20/ERF2-like"/>
</dbReference>
<evidence type="ECO:0000256" key="1">
    <source>
        <dbReference type="ARBA" id="ARBA00004141"/>
    </source>
</evidence>
<organism evidence="9 10">
    <name type="scientific">Chrysophaeum taylorii</name>
    <dbReference type="NCBI Taxonomy" id="2483200"/>
    <lineage>
        <taxon>Eukaryota</taxon>
        <taxon>Sar</taxon>
        <taxon>Stramenopiles</taxon>
        <taxon>Ochrophyta</taxon>
        <taxon>Pelagophyceae</taxon>
        <taxon>Pelagomonadales</taxon>
        <taxon>Pelagomonadaceae</taxon>
        <taxon>Chrysophaeum</taxon>
    </lineage>
</organism>
<gene>
    <name evidence="9" type="ORF">CTAYLR_005717</name>
</gene>
<feature type="transmembrane region" description="Helical" evidence="7">
    <location>
        <begin position="176"/>
        <end position="194"/>
    </location>
</feature>
<dbReference type="GO" id="GO:0019706">
    <property type="term" value="F:protein-cysteine S-palmitoyltransferase activity"/>
    <property type="evidence" value="ECO:0007669"/>
    <property type="project" value="UniProtKB-EC"/>
</dbReference>
<keyword evidence="3 7" id="KW-0812">Transmembrane</keyword>
<comment type="similarity">
    <text evidence="7">Belongs to the DHHC palmitoyltransferase family.</text>
</comment>
<dbReference type="InterPro" id="IPR001594">
    <property type="entry name" value="Palmitoyltrfase_DHHC"/>
</dbReference>
<dbReference type="AlphaFoldDB" id="A0AAD7UJC7"/>
<feature type="transmembrane region" description="Helical" evidence="7">
    <location>
        <begin position="49"/>
        <end position="70"/>
    </location>
</feature>
<evidence type="ECO:0000256" key="2">
    <source>
        <dbReference type="ARBA" id="ARBA00022679"/>
    </source>
</evidence>
<evidence type="ECO:0000256" key="3">
    <source>
        <dbReference type="ARBA" id="ARBA00022692"/>
    </source>
</evidence>
<comment type="domain">
    <text evidence="7">The DHHC domain is required for palmitoyltransferase activity.</text>
</comment>
<evidence type="ECO:0000256" key="4">
    <source>
        <dbReference type="ARBA" id="ARBA00022989"/>
    </source>
</evidence>
<keyword evidence="6 7" id="KW-0012">Acyltransferase</keyword>
<feature type="domain" description="Palmitoyltransferase DHHC" evidence="8">
    <location>
        <begin position="95"/>
        <end position="216"/>
    </location>
</feature>
<evidence type="ECO:0000256" key="7">
    <source>
        <dbReference type="RuleBase" id="RU079119"/>
    </source>
</evidence>
<evidence type="ECO:0000313" key="10">
    <source>
        <dbReference type="Proteomes" id="UP001230188"/>
    </source>
</evidence>
<dbReference type="PROSITE" id="PS50216">
    <property type="entry name" value="DHHC"/>
    <property type="match status" value="1"/>
</dbReference>
<comment type="caution">
    <text evidence="9">The sequence shown here is derived from an EMBL/GenBank/DDBJ whole genome shotgun (WGS) entry which is preliminary data.</text>
</comment>
<proteinExistence type="inferred from homology"/>
<comment type="subcellular location">
    <subcellularLocation>
        <location evidence="1">Membrane</location>
        <topology evidence="1">Multi-pass membrane protein</topology>
    </subcellularLocation>
</comment>
<reference evidence="9" key="1">
    <citation type="submission" date="2023-01" db="EMBL/GenBank/DDBJ databases">
        <title>Metagenome sequencing of chrysophaentin producing Chrysophaeum taylorii.</title>
        <authorList>
            <person name="Davison J."/>
            <person name="Bewley C."/>
        </authorList>
    </citation>
    <scope>NUCLEOTIDE SEQUENCE</scope>
    <source>
        <strain evidence="9">NIES-1699</strain>
    </source>
</reference>
<dbReference type="Pfam" id="PF01529">
    <property type="entry name" value="DHHC"/>
    <property type="match status" value="1"/>
</dbReference>
<feature type="transmembrane region" description="Helical" evidence="7">
    <location>
        <begin position="23"/>
        <end position="43"/>
    </location>
</feature>
<dbReference type="PANTHER" id="PTHR12246">
    <property type="entry name" value="PALMITOYLTRANSFERASE ZDHHC16"/>
    <property type="match status" value="1"/>
</dbReference>